<dbReference type="GeneID" id="78316113"/>
<protein>
    <submittedName>
        <fullName evidence="1">Uncharacterized protein</fullName>
    </submittedName>
</protein>
<dbReference type="EMBL" id="FUWG01000005">
    <property type="protein sequence ID" value="SJZ33761.1"/>
    <property type="molecule type" value="Genomic_DNA"/>
</dbReference>
<evidence type="ECO:0000313" key="1">
    <source>
        <dbReference type="EMBL" id="SJZ33761.1"/>
    </source>
</evidence>
<keyword evidence="2" id="KW-1185">Reference proteome</keyword>
<accession>A0A1T4JUD9</accession>
<dbReference type="STRING" id="261392.SAMN02745149_00801"/>
<sequence length="270" mass="30525">MKALVISDDDKSLGVIDSILQTNGIDSINYKWLIKALDNVEEIRPDLIIINVLDYPRHWKTLAQFVRSTFEDSIKILLYVPESFSSDEYKKAAELGIESCFSSFDDFASELPEIRYFGKNYPPYEEPKETNDSPFSSVFERPAKSVSEMQDEKNTVGTDNEVPTVSNIVAAASAGGSLEKSPEETSRKQEITLAKNLPDGSFALFTVENLFTSSTDDFVLYTCDSLFEENKNYVENKNQGEESKLEKDSGLQGVKRWGSLLKRIQEIYEK</sequence>
<reference evidence="1 2" key="1">
    <citation type="submission" date="2017-02" db="EMBL/GenBank/DDBJ databases">
        <authorList>
            <person name="Peterson S.W."/>
        </authorList>
    </citation>
    <scope>NUCLEOTIDE SEQUENCE [LARGE SCALE GENOMIC DNA]</scope>
    <source>
        <strain evidence="1 2">ATCC BAA-908</strain>
    </source>
</reference>
<organism evidence="1 2">
    <name type="scientific">Treponema porcinum</name>
    <dbReference type="NCBI Taxonomy" id="261392"/>
    <lineage>
        <taxon>Bacteria</taxon>
        <taxon>Pseudomonadati</taxon>
        <taxon>Spirochaetota</taxon>
        <taxon>Spirochaetia</taxon>
        <taxon>Spirochaetales</taxon>
        <taxon>Treponemataceae</taxon>
        <taxon>Treponema</taxon>
    </lineage>
</organism>
<evidence type="ECO:0000313" key="2">
    <source>
        <dbReference type="Proteomes" id="UP000190423"/>
    </source>
</evidence>
<dbReference type="AlphaFoldDB" id="A0A1T4JUD9"/>
<gene>
    <name evidence="1" type="ORF">SAMN02745149_00801</name>
</gene>
<proteinExistence type="predicted"/>
<dbReference type="OrthoDB" id="359116at2"/>
<dbReference type="Proteomes" id="UP000190423">
    <property type="component" value="Unassembled WGS sequence"/>
</dbReference>
<dbReference type="RefSeq" id="WP_078932719.1">
    <property type="nucleotide sequence ID" value="NZ_FUWG01000005.1"/>
</dbReference>
<name>A0A1T4JUD9_TREPO</name>